<reference evidence="2" key="1">
    <citation type="journal article" date="2018" name="Gigascience">
        <title>Genome assembly of the Pink Ipe (Handroanthus impetiginosus, Bignoniaceae), a highly valued, ecologically keystone Neotropical timber forest tree.</title>
        <authorList>
            <person name="Silva-Junior O.B."/>
            <person name="Grattapaglia D."/>
            <person name="Novaes E."/>
            <person name="Collevatti R.G."/>
        </authorList>
    </citation>
    <scope>NUCLEOTIDE SEQUENCE [LARGE SCALE GENOMIC DNA]</scope>
    <source>
        <strain evidence="2">cv. UFG-1</strain>
    </source>
</reference>
<evidence type="ECO:0000313" key="1">
    <source>
        <dbReference type="EMBL" id="PIN16945.1"/>
    </source>
</evidence>
<sequence length="111" mass="12979">MPEDLNPPLSLFTKVEATYLSRNSTFFLALTPLQETLQPNSTGRVKGERKMKGEKEYMGHMRVIRLLESSRVSRKIYYLKQSLTNFGVMPPPTLIHPTFRPFMERIHSFYL</sequence>
<protein>
    <submittedName>
        <fullName evidence="1">Uncharacterized protein</fullName>
    </submittedName>
</protein>
<proteinExistence type="predicted"/>
<accession>A0A2G9HHG1</accession>
<dbReference type="AlphaFoldDB" id="A0A2G9HHG1"/>
<evidence type="ECO:0000313" key="2">
    <source>
        <dbReference type="Proteomes" id="UP000231279"/>
    </source>
</evidence>
<organism evidence="1 2">
    <name type="scientific">Handroanthus impetiginosus</name>
    <dbReference type="NCBI Taxonomy" id="429701"/>
    <lineage>
        <taxon>Eukaryota</taxon>
        <taxon>Viridiplantae</taxon>
        <taxon>Streptophyta</taxon>
        <taxon>Embryophyta</taxon>
        <taxon>Tracheophyta</taxon>
        <taxon>Spermatophyta</taxon>
        <taxon>Magnoliopsida</taxon>
        <taxon>eudicotyledons</taxon>
        <taxon>Gunneridae</taxon>
        <taxon>Pentapetalae</taxon>
        <taxon>asterids</taxon>
        <taxon>lamiids</taxon>
        <taxon>Lamiales</taxon>
        <taxon>Bignoniaceae</taxon>
        <taxon>Crescentiina</taxon>
        <taxon>Tabebuia alliance</taxon>
        <taxon>Handroanthus</taxon>
    </lineage>
</organism>
<keyword evidence="2" id="KW-1185">Reference proteome</keyword>
<name>A0A2G9HHG1_9LAMI</name>
<gene>
    <name evidence="1" type="ORF">CDL12_10396</name>
</gene>
<comment type="caution">
    <text evidence="1">The sequence shown here is derived from an EMBL/GenBank/DDBJ whole genome shotgun (WGS) entry which is preliminary data.</text>
</comment>
<dbReference type="EMBL" id="NKXS01001773">
    <property type="protein sequence ID" value="PIN16945.1"/>
    <property type="molecule type" value="Genomic_DNA"/>
</dbReference>
<dbReference type="Proteomes" id="UP000231279">
    <property type="component" value="Unassembled WGS sequence"/>
</dbReference>